<feature type="domain" description="Cortactin-binding protein-2 N-terminal" evidence="4">
    <location>
        <begin position="66"/>
        <end position="132"/>
    </location>
</feature>
<name>A0A3B4A5Y0_9GOBI</name>
<feature type="compositionally biased region" description="Low complexity" evidence="3">
    <location>
        <begin position="929"/>
        <end position="938"/>
    </location>
</feature>
<protein>
    <recommendedName>
        <fullName evidence="4">Cortactin-binding protein-2 N-terminal domain-containing protein</fullName>
    </recommendedName>
</protein>
<feature type="region of interest" description="Disordered" evidence="3">
    <location>
        <begin position="530"/>
        <end position="551"/>
    </location>
</feature>
<dbReference type="Ensembl" id="ENSPMGT00000013307.1">
    <property type="protein sequence ID" value="ENSPMGP00000012468.1"/>
    <property type="gene ID" value="ENSPMGG00000010288.1"/>
</dbReference>
<feature type="region of interest" description="Disordered" evidence="3">
    <location>
        <begin position="660"/>
        <end position="687"/>
    </location>
</feature>
<feature type="region of interest" description="Disordered" evidence="3">
    <location>
        <begin position="1000"/>
        <end position="1019"/>
    </location>
</feature>
<feature type="compositionally biased region" description="Polar residues" evidence="3">
    <location>
        <begin position="541"/>
        <end position="551"/>
    </location>
</feature>
<feature type="region of interest" description="Disordered" evidence="3">
    <location>
        <begin position="854"/>
        <end position="893"/>
    </location>
</feature>
<accession>A0A3B4A5Y0</accession>
<evidence type="ECO:0000256" key="1">
    <source>
        <dbReference type="ARBA" id="ARBA00023054"/>
    </source>
</evidence>
<evidence type="ECO:0000256" key="2">
    <source>
        <dbReference type="SAM" id="Coils"/>
    </source>
</evidence>
<sequence length="1019" mass="115941">PNSYLTVGKSIEVKVLKYPFKNVLKEERGFLACSSNLCTVFVGVKSTQLGENMKAKRRHSQPSRGQLSRDDLLFLLSILEGELQARDEVIAVLKSERTDREQLGAHYGESRPDEAFRALHRDSLRAQRDVLQDVCNPTAPVPLWLMLTEHHMRRIINLMRGTHGIYNVVVFLYRLKLLIAKETEYQQIKQERNEKEVSTLKEELRGLKAFALLVAKEHQLLTEELGEQKDRVKKLSKITENLRSGTFYLGQEKQQVNQSQQCTMTAKQAGLEEKRPLLRKTDGFWELNSKGHRSGGPGLMSEVEVLRRRVVEMEGKDEELIRMGEQCRELEQRLTKEKINSSNLRDDVDKLNKRINELDRIEGALAKSRQECGALKGSLEREKEVCKTLNSELDKLRVRLRESEVCEGQLQQSEAAIKQDLAHLRSLTVALVEDRNTMKERLRQAEETLSKRNEQGNLAMMPNEKLREERQQAARSQADLQERIKGISKEKDELRAKLRTEGERSSELEAKLSVMKRRLQVLENRREKEEKRESVKYGSVPNISSHQCQTQNNKVNELSQELERLRKTLQDKEVLEGALMKMEEDYEVMGRKFTEEQRRTQVLAQELEVAKCEVARYQQAEKEETNQEHQLLQRLQREQVKSRLLTRELESLKEKLQSMMGTEDSISKVQNDHSTLQRKLTQQENRNRELAREMLELSDELNRYKTCRNVPYDTNRFVMLRQTKEVQTDPNDIQYSASISPNQDEDKDEEDPNQNTESSSHVQNLNNLNSANNNISVYSNNGSGGVDSVNREVMMLTHTSGQPLHIKVTPHHMLNTATLEISSPSSDVATSYTSTAVIPNSPGQSKQRITIIQNANSRSPPSSPDRTLSLSTSPIARVMSPNSSRSVTPEQNSPIQIVTVRTCSPELEAAGLCKSLERQSSLRHERSNSTDTSSSISSLDDSKIHIHLGSPYIQALNGMSHSIPHSPGPYYVRHEQRTQVLANGCHVKGVGKITSSITISPATSPVSHSSNITVSGLCD</sequence>
<feature type="compositionally biased region" description="Polar residues" evidence="3">
    <location>
        <begin position="728"/>
        <end position="742"/>
    </location>
</feature>
<evidence type="ECO:0000313" key="5">
    <source>
        <dbReference type="Ensembl" id="ENSPMGP00000012468.1"/>
    </source>
</evidence>
<evidence type="ECO:0000259" key="4">
    <source>
        <dbReference type="Pfam" id="PF09727"/>
    </source>
</evidence>
<keyword evidence="6" id="KW-1185">Reference proteome</keyword>
<organism evidence="5 6">
    <name type="scientific">Periophthalmus magnuspinnatus</name>
    <dbReference type="NCBI Taxonomy" id="409849"/>
    <lineage>
        <taxon>Eukaryota</taxon>
        <taxon>Metazoa</taxon>
        <taxon>Chordata</taxon>
        <taxon>Craniata</taxon>
        <taxon>Vertebrata</taxon>
        <taxon>Euteleostomi</taxon>
        <taxon>Actinopterygii</taxon>
        <taxon>Neopterygii</taxon>
        <taxon>Teleostei</taxon>
        <taxon>Neoteleostei</taxon>
        <taxon>Acanthomorphata</taxon>
        <taxon>Gobiaria</taxon>
        <taxon>Gobiiformes</taxon>
        <taxon>Gobioidei</taxon>
        <taxon>Gobiidae</taxon>
        <taxon>Oxudercinae</taxon>
        <taxon>Periophthalmus</taxon>
    </lineage>
</organism>
<feature type="region of interest" description="Disordered" evidence="3">
    <location>
        <begin position="447"/>
        <end position="478"/>
    </location>
</feature>
<dbReference type="Pfam" id="PF09727">
    <property type="entry name" value="CortBP2"/>
    <property type="match status" value="1"/>
</dbReference>
<dbReference type="AlphaFoldDB" id="A0A3B4A5Y0"/>
<keyword evidence="1 2" id="KW-0175">Coiled coil</keyword>
<feature type="compositionally biased region" description="Polar residues" evidence="3">
    <location>
        <begin position="1008"/>
        <end position="1019"/>
    </location>
</feature>
<feature type="coiled-coil region" evidence="2">
    <location>
        <begin position="313"/>
        <end position="399"/>
    </location>
</feature>
<feature type="compositionally biased region" description="Basic and acidic residues" evidence="3">
    <location>
        <begin position="918"/>
        <end position="928"/>
    </location>
</feature>
<dbReference type="PANTHER" id="PTHR23166">
    <property type="entry name" value="FILAMIN/GPBP-INTERACTING PROTEIN"/>
    <property type="match status" value="1"/>
</dbReference>
<reference evidence="5" key="1">
    <citation type="submission" date="2025-08" db="UniProtKB">
        <authorList>
            <consortium name="Ensembl"/>
        </authorList>
    </citation>
    <scope>IDENTIFICATION</scope>
</reference>
<feature type="region of interest" description="Disordered" evidence="3">
    <location>
        <begin position="918"/>
        <end position="938"/>
    </location>
</feature>
<reference evidence="5" key="2">
    <citation type="submission" date="2025-09" db="UniProtKB">
        <authorList>
            <consortium name="Ensembl"/>
        </authorList>
    </citation>
    <scope>IDENTIFICATION</scope>
</reference>
<feature type="region of interest" description="Disordered" evidence="3">
    <location>
        <begin position="724"/>
        <end position="776"/>
    </location>
</feature>
<evidence type="ECO:0000256" key="3">
    <source>
        <dbReference type="SAM" id="MobiDB-lite"/>
    </source>
</evidence>
<feature type="compositionally biased region" description="Low complexity" evidence="3">
    <location>
        <begin position="764"/>
        <end position="774"/>
    </location>
</feature>
<evidence type="ECO:0000313" key="6">
    <source>
        <dbReference type="Proteomes" id="UP000261520"/>
    </source>
</evidence>
<proteinExistence type="predicted"/>
<feature type="compositionally biased region" description="Polar residues" evidence="3">
    <location>
        <begin position="753"/>
        <end position="763"/>
    </location>
</feature>
<dbReference type="PANTHER" id="PTHR23166:SF4">
    <property type="entry name" value="FILAMIN A-INTERACTING PROTEIN 1-LIKE"/>
    <property type="match status" value="1"/>
</dbReference>
<feature type="compositionally biased region" description="Polar residues" evidence="3">
    <location>
        <begin position="667"/>
        <end position="684"/>
    </location>
</feature>
<dbReference type="STRING" id="409849.ENSPMGP00000012468"/>
<dbReference type="InterPro" id="IPR019131">
    <property type="entry name" value="Cortactin-binding_p2_N"/>
</dbReference>
<feature type="compositionally biased region" description="Acidic residues" evidence="3">
    <location>
        <begin position="743"/>
        <end position="752"/>
    </location>
</feature>
<dbReference type="Proteomes" id="UP000261520">
    <property type="component" value="Unplaced"/>
</dbReference>
<dbReference type="InterPro" id="IPR050719">
    <property type="entry name" value="Cortactin-Actin_Reg"/>
</dbReference>